<organism evidence="1 2">
    <name type="scientific">Viridibacillus arvi</name>
    <dbReference type="NCBI Taxonomy" id="263475"/>
    <lineage>
        <taxon>Bacteria</taxon>
        <taxon>Bacillati</taxon>
        <taxon>Bacillota</taxon>
        <taxon>Bacilli</taxon>
        <taxon>Bacillales</taxon>
        <taxon>Caryophanaceae</taxon>
        <taxon>Viridibacillus</taxon>
    </lineage>
</organism>
<comment type="caution">
    <text evidence="1">The sequence shown here is derived from an EMBL/GenBank/DDBJ whole genome shotgun (WGS) entry which is preliminary data.</text>
</comment>
<reference evidence="2" key="1">
    <citation type="submission" date="2015-08" db="EMBL/GenBank/DDBJ databases">
        <title>Fjat-10028 dsm 16317.</title>
        <authorList>
            <person name="Liu B."/>
            <person name="Wang J."/>
            <person name="Zhu Y."/>
            <person name="Liu G."/>
            <person name="Chen Q."/>
            <person name="Chen Z."/>
            <person name="Lan J."/>
            <person name="Che J."/>
            <person name="Ge C."/>
            <person name="Shi H."/>
            <person name="Pan Z."/>
            <person name="Liu X."/>
        </authorList>
    </citation>
    <scope>NUCLEOTIDE SEQUENCE [LARGE SCALE GENOMIC DNA]</scope>
    <source>
        <strain evidence="2">DSM 16317</strain>
    </source>
</reference>
<proteinExistence type="predicted"/>
<name>A0A0M0LNM5_9BACL</name>
<gene>
    <name evidence="1" type="ORF">AMD00_06895</name>
</gene>
<dbReference type="AlphaFoldDB" id="A0A0M0LNM5"/>
<dbReference type="STRING" id="263475.AMD00_06895"/>
<keyword evidence="2" id="KW-1185">Reference proteome</keyword>
<sequence length="61" mass="7044">MLKSEKGMLLPVAMILLFFCTSYLLSTVMSYESHFRTYNSLESAYVRATINKIQEIENSTE</sequence>
<protein>
    <submittedName>
        <fullName evidence="1">Uncharacterized protein</fullName>
    </submittedName>
</protein>
<dbReference type="Proteomes" id="UP000036867">
    <property type="component" value="Unassembled WGS sequence"/>
</dbReference>
<evidence type="ECO:0000313" key="2">
    <source>
        <dbReference type="Proteomes" id="UP000036867"/>
    </source>
</evidence>
<dbReference type="EMBL" id="LILB01000001">
    <property type="protein sequence ID" value="KOO52685.1"/>
    <property type="molecule type" value="Genomic_DNA"/>
</dbReference>
<evidence type="ECO:0000313" key="1">
    <source>
        <dbReference type="EMBL" id="KOO52685.1"/>
    </source>
</evidence>
<accession>A0A0M0LNM5</accession>